<feature type="region of interest" description="Disordered" evidence="1">
    <location>
        <begin position="51"/>
        <end position="96"/>
    </location>
</feature>
<organism evidence="2 3">
    <name type="scientific">Thalassiosira oceanica</name>
    <name type="common">Marine diatom</name>
    <dbReference type="NCBI Taxonomy" id="159749"/>
    <lineage>
        <taxon>Eukaryota</taxon>
        <taxon>Sar</taxon>
        <taxon>Stramenopiles</taxon>
        <taxon>Ochrophyta</taxon>
        <taxon>Bacillariophyta</taxon>
        <taxon>Coscinodiscophyceae</taxon>
        <taxon>Thalassiosirophycidae</taxon>
        <taxon>Thalassiosirales</taxon>
        <taxon>Thalassiosiraceae</taxon>
        <taxon>Thalassiosira</taxon>
    </lineage>
</organism>
<dbReference type="AlphaFoldDB" id="K0RY86"/>
<dbReference type="EMBL" id="AGNL01028159">
    <property type="protein sequence ID" value="EJK57454.1"/>
    <property type="molecule type" value="Genomic_DNA"/>
</dbReference>
<accession>K0RY86</accession>
<dbReference type="Proteomes" id="UP000266841">
    <property type="component" value="Unassembled WGS sequence"/>
</dbReference>
<evidence type="ECO:0000256" key="1">
    <source>
        <dbReference type="SAM" id="MobiDB-lite"/>
    </source>
</evidence>
<reference evidence="2 3" key="1">
    <citation type="journal article" date="2012" name="Genome Biol.">
        <title>Genome and low-iron response of an oceanic diatom adapted to chronic iron limitation.</title>
        <authorList>
            <person name="Lommer M."/>
            <person name="Specht M."/>
            <person name="Roy A.S."/>
            <person name="Kraemer L."/>
            <person name="Andreson R."/>
            <person name="Gutowska M.A."/>
            <person name="Wolf J."/>
            <person name="Bergner S.V."/>
            <person name="Schilhabel M.B."/>
            <person name="Klostermeier U.C."/>
            <person name="Beiko R.G."/>
            <person name="Rosenstiel P."/>
            <person name="Hippler M."/>
            <person name="Laroche J."/>
        </authorList>
    </citation>
    <scope>NUCLEOTIDE SEQUENCE [LARGE SCALE GENOMIC DNA]</scope>
    <source>
        <strain evidence="2 3">CCMP1005</strain>
    </source>
</reference>
<comment type="caution">
    <text evidence="2">The sequence shown here is derived from an EMBL/GenBank/DDBJ whole genome shotgun (WGS) entry which is preliminary data.</text>
</comment>
<proteinExistence type="predicted"/>
<evidence type="ECO:0000313" key="3">
    <source>
        <dbReference type="Proteomes" id="UP000266841"/>
    </source>
</evidence>
<name>K0RY86_THAOC</name>
<feature type="compositionally biased region" description="Basic residues" evidence="1">
    <location>
        <begin position="69"/>
        <end position="83"/>
    </location>
</feature>
<feature type="non-terminal residue" evidence="2">
    <location>
        <position position="1"/>
    </location>
</feature>
<sequence length="122" mass="13433">HGARDQIFWFPTFEETSSSALLPYSCDIETDSGPVRVGRVWRDEHAIVRKGAPWTPHGPHGSGFGGLLGRRRAKKTGINRSRRMIGSLPNTPPDEKALRRAGLCSADNWPTQTFHTAAHSSS</sequence>
<keyword evidence="3" id="KW-1185">Reference proteome</keyword>
<gene>
    <name evidence="2" type="ORF">THAOC_22498</name>
</gene>
<evidence type="ECO:0000313" key="2">
    <source>
        <dbReference type="EMBL" id="EJK57454.1"/>
    </source>
</evidence>
<protein>
    <submittedName>
        <fullName evidence="2">Uncharacterized protein</fullName>
    </submittedName>
</protein>